<dbReference type="OrthoDB" id="6457290at2759"/>
<dbReference type="AlphaFoldDB" id="A0A8X6P823"/>
<proteinExistence type="predicted"/>
<comment type="caution">
    <text evidence="2">The sequence shown here is derived from an EMBL/GenBank/DDBJ whole genome shotgun (WGS) entry which is preliminary data.</text>
</comment>
<evidence type="ECO:0000256" key="1">
    <source>
        <dbReference type="SAM" id="MobiDB-lite"/>
    </source>
</evidence>
<evidence type="ECO:0000313" key="3">
    <source>
        <dbReference type="Proteomes" id="UP000887013"/>
    </source>
</evidence>
<gene>
    <name evidence="2" type="ORF">NPIL_400241</name>
</gene>
<feature type="compositionally biased region" description="Acidic residues" evidence="1">
    <location>
        <begin position="601"/>
        <end position="614"/>
    </location>
</feature>
<feature type="compositionally biased region" description="Basic and acidic residues" evidence="1">
    <location>
        <begin position="571"/>
        <end position="600"/>
    </location>
</feature>
<reference evidence="2" key="1">
    <citation type="submission" date="2020-08" db="EMBL/GenBank/DDBJ databases">
        <title>Multicomponent nature underlies the extraordinary mechanical properties of spider dragline silk.</title>
        <authorList>
            <person name="Kono N."/>
            <person name="Nakamura H."/>
            <person name="Mori M."/>
            <person name="Yoshida Y."/>
            <person name="Ohtoshi R."/>
            <person name="Malay A.D."/>
            <person name="Moran D.A.P."/>
            <person name="Tomita M."/>
            <person name="Numata K."/>
            <person name="Arakawa K."/>
        </authorList>
    </citation>
    <scope>NUCLEOTIDE SEQUENCE</scope>
</reference>
<feature type="compositionally biased region" description="Basic and acidic residues" evidence="1">
    <location>
        <begin position="321"/>
        <end position="344"/>
    </location>
</feature>
<feature type="compositionally biased region" description="Basic and acidic residues" evidence="1">
    <location>
        <begin position="539"/>
        <end position="549"/>
    </location>
</feature>
<feature type="region of interest" description="Disordered" evidence="1">
    <location>
        <begin position="294"/>
        <end position="401"/>
    </location>
</feature>
<keyword evidence="3" id="KW-1185">Reference proteome</keyword>
<accession>A0A8X6P823</accession>
<sequence>KGENVDEAIVVDKQTSSSKIIGLDVSIPEMAENAASNHELKDETESVCVDSQTETFEDNHLNNTFVSKNISEAPLNKDATVSIESNEKNLKSLLEESKTLSPIESGSKNIENVFDKLRSSLEVLAAASSMLETRPSDKAETEQIKVQSSTNYMQKHDEDVSPTGKLEKAEIISKMEEVLDQKESDPLALSDVEVEENIKWKNERNTYLIPCELQNVPPNIEKELAGVENVIIPPIMDKSKTIEQLDQTQAVGSSKIPENIMKYSGMLEHTENVGNRADTESVGVDTDIQKKASLTDNISVQPKTRKTSKRDKRKKKTQPLSHEKSEKEKNIKDEHQSKVVDKIPGDACANTFEAKNKINRETQKSISTSKSRKNQTGVTKLRKESSTSQIKGDSSEKTATPNEDDRFIEYLDHIVLRKADVNVANQKVAINIGPDARPAKLVEFINVICDQVPEDMALSVEKESSEKVTKNEENIGINIDTGDAPKTSCASEPKKSKVTYKPIIQKMKRSDSTTGDSKQIPPQAAGEKMDDLSQESSENSEKFKEDPDVLRMILVLGDRRGIEYIRSTRMKKEEYQTSKKSTIETRSTVEAEMPDTKTIEEAEMSDIETAEQTD</sequence>
<dbReference type="Proteomes" id="UP000887013">
    <property type="component" value="Unassembled WGS sequence"/>
</dbReference>
<evidence type="ECO:0000313" key="2">
    <source>
        <dbReference type="EMBL" id="GFT56559.1"/>
    </source>
</evidence>
<dbReference type="EMBL" id="BMAW01066844">
    <property type="protein sequence ID" value="GFT56559.1"/>
    <property type="molecule type" value="Genomic_DNA"/>
</dbReference>
<feature type="compositionally biased region" description="Polar residues" evidence="1">
    <location>
        <begin position="386"/>
        <end position="401"/>
    </location>
</feature>
<protein>
    <submittedName>
        <fullName evidence="2">Uncharacterized protein</fullName>
    </submittedName>
</protein>
<feature type="compositionally biased region" description="Basic and acidic residues" evidence="1">
    <location>
        <begin position="354"/>
        <end position="363"/>
    </location>
</feature>
<feature type="region of interest" description="Disordered" evidence="1">
    <location>
        <begin position="500"/>
        <end position="549"/>
    </location>
</feature>
<organism evidence="2 3">
    <name type="scientific">Nephila pilipes</name>
    <name type="common">Giant wood spider</name>
    <name type="synonym">Nephila maculata</name>
    <dbReference type="NCBI Taxonomy" id="299642"/>
    <lineage>
        <taxon>Eukaryota</taxon>
        <taxon>Metazoa</taxon>
        <taxon>Ecdysozoa</taxon>
        <taxon>Arthropoda</taxon>
        <taxon>Chelicerata</taxon>
        <taxon>Arachnida</taxon>
        <taxon>Araneae</taxon>
        <taxon>Araneomorphae</taxon>
        <taxon>Entelegynae</taxon>
        <taxon>Araneoidea</taxon>
        <taxon>Nephilidae</taxon>
        <taxon>Nephila</taxon>
    </lineage>
</organism>
<feature type="region of interest" description="Disordered" evidence="1">
    <location>
        <begin position="571"/>
        <end position="614"/>
    </location>
</feature>
<feature type="non-terminal residue" evidence="2">
    <location>
        <position position="1"/>
    </location>
</feature>
<name>A0A8X6P823_NEPPI</name>
<feature type="compositionally biased region" description="Polar residues" evidence="1">
    <location>
        <begin position="364"/>
        <end position="378"/>
    </location>
</feature>
<feature type="compositionally biased region" description="Basic residues" evidence="1">
    <location>
        <begin position="303"/>
        <end position="317"/>
    </location>
</feature>